<dbReference type="AlphaFoldDB" id="C9SPU2"/>
<protein>
    <submittedName>
        <fullName evidence="2">Predicted protein</fullName>
    </submittedName>
</protein>
<dbReference type="GeneID" id="9537564"/>
<dbReference type="HOGENOM" id="CLU_2039845_0_0_1"/>
<name>C9SPU2_VERA1</name>
<dbReference type="KEGG" id="val:VDBG_06917"/>
<dbReference type="RefSeq" id="XP_003003355.1">
    <property type="nucleotide sequence ID" value="XM_003003309.1"/>
</dbReference>
<feature type="transmembrane region" description="Helical" evidence="1">
    <location>
        <begin position="27"/>
        <end position="49"/>
    </location>
</feature>
<reference evidence="3" key="1">
    <citation type="journal article" date="2011" name="PLoS Pathog.">
        <title>Comparative genomics yields insights into niche adaptation of plant vascular wilt pathogens.</title>
        <authorList>
            <person name="Klosterman S.J."/>
            <person name="Subbarao K.V."/>
            <person name="Kang S."/>
            <person name="Veronese P."/>
            <person name="Gold S.E."/>
            <person name="Thomma B.P.H.J."/>
            <person name="Chen Z."/>
            <person name="Henrissat B."/>
            <person name="Lee Y.-H."/>
            <person name="Park J."/>
            <person name="Garcia-Pedrajas M.D."/>
            <person name="Barbara D.J."/>
            <person name="Anchieta A."/>
            <person name="de Jonge R."/>
            <person name="Santhanam P."/>
            <person name="Maruthachalam K."/>
            <person name="Atallah Z."/>
            <person name="Amyotte S.G."/>
            <person name="Paz Z."/>
            <person name="Inderbitzin P."/>
            <person name="Hayes R.J."/>
            <person name="Heiman D.I."/>
            <person name="Young S."/>
            <person name="Zeng Q."/>
            <person name="Engels R."/>
            <person name="Galagan J."/>
            <person name="Cuomo C.A."/>
            <person name="Dobinson K.F."/>
            <person name="Ma L.-J."/>
        </authorList>
    </citation>
    <scope>NUCLEOTIDE SEQUENCE [LARGE SCALE GENOMIC DNA]</scope>
    <source>
        <strain evidence="3">VaMs.102 / ATCC MYA-4576 / FGSC 10136</strain>
    </source>
</reference>
<keyword evidence="1" id="KW-1133">Transmembrane helix</keyword>
<evidence type="ECO:0000313" key="2">
    <source>
        <dbReference type="EMBL" id="EEY20807.1"/>
    </source>
</evidence>
<dbReference type="EMBL" id="DS985221">
    <property type="protein sequence ID" value="EEY20807.1"/>
    <property type="molecule type" value="Genomic_DNA"/>
</dbReference>
<keyword evidence="1" id="KW-0812">Transmembrane</keyword>
<keyword evidence="1" id="KW-0472">Membrane</keyword>
<organism evidence="3">
    <name type="scientific">Verticillium alfalfae (strain VaMs.102 / ATCC MYA-4576 / FGSC 10136)</name>
    <name type="common">Verticillium wilt of alfalfa</name>
    <name type="synonym">Verticillium albo-atrum</name>
    <dbReference type="NCBI Taxonomy" id="526221"/>
    <lineage>
        <taxon>Eukaryota</taxon>
        <taxon>Fungi</taxon>
        <taxon>Dikarya</taxon>
        <taxon>Ascomycota</taxon>
        <taxon>Pezizomycotina</taxon>
        <taxon>Sordariomycetes</taxon>
        <taxon>Hypocreomycetidae</taxon>
        <taxon>Glomerellales</taxon>
        <taxon>Plectosphaerellaceae</taxon>
        <taxon>Verticillium</taxon>
    </lineage>
</organism>
<evidence type="ECO:0000313" key="3">
    <source>
        <dbReference type="Proteomes" id="UP000008698"/>
    </source>
</evidence>
<keyword evidence="3" id="KW-1185">Reference proteome</keyword>
<sequence>MDDVGLGTSPLNTACFPGVGGVSLLELVVLVLVILELVAFMAESGVVLLSKVRTERKREFQAQRPWPELVQVQPFSWKLKPRWVRAAYAKADGWDLGQLGALCSVLLCALNGARWSDLFGW</sequence>
<accession>C9SPU2</accession>
<proteinExistence type="predicted"/>
<evidence type="ECO:0000256" key="1">
    <source>
        <dbReference type="SAM" id="Phobius"/>
    </source>
</evidence>
<dbReference type="Proteomes" id="UP000008698">
    <property type="component" value="Unassembled WGS sequence"/>
</dbReference>
<gene>
    <name evidence="2" type="ORF">VDBG_06917</name>
</gene>